<dbReference type="PANTHER" id="PTHR34683:SF2">
    <property type="entry name" value="EXPRESSED PROTEIN"/>
    <property type="match status" value="1"/>
</dbReference>
<evidence type="ECO:0000256" key="1">
    <source>
        <dbReference type="SAM" id="MobiDB-lite"/>
    </source>
</evidence>
<dbReference type="EMBL" id="KK198763">
    <property type="protein sequence ID" value="KCW47204.1"/>
    <property type="molecule type" value="Genomic_DNA"/>
</dbReference>
<dbReference type="OMA" id="ACNSNFQ"/>
<dbReference type="AlphaFoldDB" id="A0A059A0E6"/>
<feature type="compositionally biased region" description="Basic and acidic residues" evidence="1">
    <location>
        <begin position="74"/>
        <end position="86"/>
    </location>
</feature>
<organism evidence="2">
    <name type="scientific">Eucalyptus grandis</name>
    <name type="common">Flooded gum</name>
    <dbReference type="NCBI Taxonomy" id="71139"/>
    <lineage>
        <taxon>Eukaryota</taxon>
        <taxon>Viridiplantae</taxon>
        <taxon>Streptophyta</taxon>
        <taxon>Embryophyta</taxon>
        <taxon>Tracheophyta</taxon>
        <taxon>Spermatophyta</taxon>
        <taxon>Magnoliopsida</taxon>
        <taxon>eudicotyledons</taxon>
        <taxon>Gunneridae</taxon>
        <taxon>Pentapetalae</taxon>
        <taxon>rosids</taxon>
        <taxon>malvids</taxon>
        <taxon>Myrtales</taxon>
        <taxon>Myrtaceae</taxon>
        <taxon>Myrtoideae</taxon>
        <taxon>Eucalypteae</taxon>
        <taxon>Eucalyptus</taxon>
    </lineage>
</organism>
<dbReference type="STRING" id="71139.A0A059A0E6"/>
<dbReference type="eggNOG" id="ENOG502S70N">
    <property type="taxonomic scope" value="Eukaryota"/>
</dbReference>
<feature type="compositionally biased region" description="Low complexity" evidence="1">
    <location>
        <begin position="43"/>
        <end position="66"/>
    </location>
</feature>
<name>A0A059A0E6_EUCGR</name>
<dbReference type="PANTHER" id="PTHR34683">
    <property type="entry name" value="EXPRESSED PROTEIN-RELATED"/>
    <property type="match status" value="1"/>
</dbReference>
<feature type="region of interest" description="Disordered" evidence="1">
    <location>
        <begin position="43"/>
        <end position="95"/>
    </location>
</feature>
<reference evidence="2" key="1">
    <citation type="submission" date="2013-07" db="EMBL/GenBank/DDBJ databases">
        <title>The genome of Eucalyptus grandis.</title>
        <authorList>
            <person name="Schmutz J."/>
            <person name="Hayes R."/>
            <person name="Myburg A."/>
            <person name="Tuskan G."/>
            <person name="Grattapaglia D."/>
            <person name="Rokhsar D.S."/>
        </authorList>
    </citation>
    <scope>NUCLEOTIDE SEQUENCE</scope>
    <source>
        <tissue evidence="2">Leaf extractions</tissue>
    </source>
</reference>
<evidence type="ECO:0000313" key="2">
    <source>
        <dbReference type="EMBL" id="KCW47204.1"/>
    </source>
</evidence>
<sequence length="113" mass="12133">RIFSAPHETFSPRYQLRENPIRSNPTMKKSGVLAASVAAASATAITASSSSPSPSPASSTNFSCSSNFQFSRQGDGERRDRDDGAKPKPASADKFAPKFDGLRFIETLVTAHR</sequence>
<dbReference type="Gramene" id="KCW47204">
    <property type="protein sequence ID" value="KCW47204"/>
    <property type="gene ID" value="EUGRSUZ_K01016"/>
</dbReference>
<feature type="region of interest" description="Disordered" evidence="1">
    <location>
        <begin position="1"/>
        <end position="27"/>
    </location>
</feature>
<protein>
    <submittedName>
        <fullName evidence="2">Uncharacterized protein</fullName>
    </submittedName>
</protein>
<feature type="non-terminal residue" evidence="2">
    <location>
        <position position="1"/>
    </location>
</feature>
<gene>
    <name evidence="2" type="ORF">EUGRSUZ_K01016</name>
</gene>
<proteinExistence type="predicted"/>
<dbReference type="InParanoid" id="A0A059A0E6"/>
<accession>A0A059A0E6</accession>